<gene>
    <name evidence="3" type="ORF">PP2015_808</name>
</gene>
<evidence type="ECO:0000313" key="3">
    <source>
        <dbReference type="EMBL" id="ALO41327.1"/>
    </source>
</evidence>
<dbReference type="KEGG" id="pphe:PP2015_808"/>
<protein>
    <submittedName>
        <fullName evidence="3">Hydrolase</fullName>
    </submittedName>
</protein>
<evidence type="ECO:0000256" key="1">
    <source>
        <dbReference type="SAM" id="SignalP"/>
    </source>
</evidence>
<dbReference type="PATRIC" id="fig|161398.10.peg.821"/>
<dbReference type="PANTHER" id="PTHR15032">
    <property type="entry name" value="N-ACYL-PHOSPHATIDYLETHANOLAMINE-HYDROLYZING PHOSPHOLIPASE D"/>
    <property type="match status" value="1"/>
</dbReference>
<proteinExistence type="predicted"/>
<dbReference type="GO" id="GO:0005737">
    <property type="term" value="C:cytoplasm"/>
    <property type="evidence" value="ECO:0007669"/>
    <property type="project" value="TreeGrafter"/>
</dbReference>
<organism evidence="3 4">
    <name type="scientific">Pseudoalteromonas phenolica</name>
    <dbReference type="NCBI Taxonomy" id="161398"/>
    <lineage>
        <taxon>Bacteria</taxon>
        <taxon>Pseudomonadati</taxon>
        <taxon>Pseudomonadota</taxon>
        <taxon>Gammaproteobacteria</taxon>
        <taxon>Alteromonadales</taxon>
        <taxon>Pseudoalteromonadaceae</taxon>
        <taxon>Pseudoalteromonas</taxon>
    </lineage>
</organism>
<feature type="chain" id="PRO_5006600896" evidence="1">
    <location>
        <begin position="22"/>
        <end position="361"/>
    </location>
</feature>
<keyword evidence="3" id="KW-0378">Hydrolase</keyword>
<dbReference type="PROSITE" id="PS51257">
    <property type="entry name" value="PROKAR_LIPOPROTEIN"/>
    <property type="match status" value="1"/>
</dbReference>
<dbReference type="InterPro" id="IPR036866">
    <property type="entry name" value="RibonucZ/Hydroxyglut_hydro"/>
</dbReference>
<dbReference type="SUPFAM" id="SSF56281">
    <property type="entry name" value="Metallo-hydrolase/oxidoreductase"/>
    <property type="match status" value="1"/>
</dbReference>
<dbReference type="PANTHER" id="PTHR15032:SF36">
    <property type="entry name" value="METALLO-BETA-LACTAMASE DOMAIN-CONTAINING PROTEIN"/>
    <property type="match status" value="1"/>
</dbReference>
<dbReference type="Proteomes" id="UP000061457">
    <property type="component" value="Chromosome I"/>
</dbReference>
<dbReference type="OrthoDB" id="9805728at2"/>
<dbReference type="InterPro" id="IPR001279">
    <property type="entry name" value="Metallo-B-lactamas"/>
</dbReference>
<dbReference type="RefSeq" id="WP_058029075.1">
    <property type="nucleotide sequence ID" value="NZ_CP013187.1"/>
</dbReference>
<evidence type="ECO:0000313" key="4">
    <source>
        <dbReference type="Proteomes" id="UP000061457"/>
    </source>
</evidence>
<reference evidence="4" key="1">
    <citation type="submission" date="2015-11" db="EMBL/GenBank/DDBJ databases">
        <authorList>
            <person name="Kim K.M."/>
        </authorList>
    </citation>
    <scope>NUCLEOTIDE SEQUENCE [LARGE SCALE GENOMIC DNA]</scope>
    <source>
        <strain evidence="4">KCTC 12086</strain>
    </source>
</reference>
<sequence>MKKLALLFSLATLAGCSVSNQVETLIPENAVVKNKTTEGYTDRFKNIYDDFKDYPITCDKDCYPPSPVIECSAEMQNCAFTGSNPTIAINAGFSVQWLGHASFKINTSNGQQFLFDPVSEDFDWPVNWAFSLVSDISRTPNATLTQSELAETDAIMYSHIHYDHFKKDDLSHIGQNSEFLTPLGFADHFPNDGYKITEMAWYSSKQVGEVNVHFVPANHFSSRIMVPFIHEDHDATLWGGWVLEHQGKKLFFAGDTGYSPHFKDIASKYGNMDVCLIPIASYHSEEHPKWYRKVHTTPEDALIAAADLNCKVMIPWGYGNSSWQMGDKTSHSALFRLMHMYKKMNSNIPLHVLNEGESVKL</sequence>
<dbReference type="STRING" id="161398.PP2015_808"/>
<name>A0A0S2JZU8_9GAMM</name>
<dbReference type="AlphaFoldDB" id="A0A0S2JZU8"/>
<dbReference type="GO" id="GO:0016787">
    <property type="term" value="F:hydrolase activity"/>
    <property type="evidence" value="ECO:0007669"/>
    <property type="project" value="UniProtKB-KW"/>
</dbReference>
<feature type="domain" description="Metallo-beta-lactamase" evidence="2">
    <location>
        <begin position="113"/>
        <end position="315"/>
    </location>
</feature>
<keyword evidence="1" id="KW-0732">Signal</keyword>
<dbReference type="EMBL" id="CP013187">
    <property type="protein sequence ID" value="ALO41327.1"/>
    <property type="molecule type" value="Genomic_DNA"/>
</dbReference>
<dbReference type="Gene3D" id="3.60.15.10">
    <property type="entry name" value="Ribonuclease Z/Hydroxyacylglutathione hydrolase-like"/>
    <property type="match status" value="1"/>
</dbReference>
<feature type="signal peptide" evidence="1">
    <location>
        <begin position="1"/>
        <end position="21"/>
    </location>
</feature>
<evidence type="ECO:0000259" key="2">
    <source>
        <dbReference type="Pfam" id="PF12706"/>
    </source>
</evidence>
<accession>A0A0S2JZU8</accession>
<dbReference type="Pfam" id="PF12706">
    <property type="entry name" value="Lactamase_B_2"/>
    <property type="match status" value="1"/>
</dbReference>
<keyword evidence="4" id="KW-1185">Reference proteome</keyword>